<dbReference type="GO" id="GO:0061564">
    <property type="term" value="P:axon development"/>
    <property type="evidence" value="ECO:0007669"/>
    <property type="project" value="TreeGrafter"/>
</dbReference>
<evidence type="ECO:0000313" key="4">
    <source>
        <dbReference type="Proteomes" id="UP000192578"/>
    </source>
</evidence>
<feature type="compositionally biased region" description="Acidic residues" evidence="1">
    <location>
        <begin position="147"/>
        <end position="160"/>
    </location>
</feature>
<reference evidence="4" key="1">
    <citation type="submission" date="2017-01" db="EMBL/GenBank/DDBJ databases">
        <title>Comparative genomics of anhydrobiosis in the tardigrade Hypsibius dujardini.</title>
        <authorList>
            <person name="Yoshida Y."/>
            <person name="Koutsovoulos G."/>
            <person name="Laetsch D."/>
            <person name="Stevens L."/>
            <person name="Kumar S."/>
            <person name="Horikawa D."/>
            <person name="Ishino K."/>
            <person name="Komine S."/>
            <person name="Tomita M."/>
            <person name="Blaxter M."/>
            <person name="Arakawa K."/>
        </authorList>
    </citation>
    <scope>NUCLEOTIDE SEQUENCE [LARGE SCALE GENOMIC DNA]</scope>
    <source>
        <strain evidence="4">Z151</strain>
    </source>
</reference>
<dbReference type="SMART" id="SM00353">
    <property type="entry name" value="HLH"/>
    <property type="match status" value="1"/>
</dbReference>
<dbReference type="PANTHER" id="PTHR19290">
    <property type="entry name" value="BASIC HELIX-LOOP-HELIX PROTEIN NEUROGENIN-RELATED"/>
    <property type="match status" value="1"/>
</dbReference>
<dbReference type="GO" id="GO:0005634">
    <property type="term" value="C:nucleus"/>
    <property type="evidence" value="ECO:0007669"/>
    <property type="project" value="TreeGrafter"/>
</dbReference>
<feature type="compositionally biased region" description="Polar residues" evidence="1">
    <location>
        <begin position="83"/>
        <end position="104"/>
    </location>
</feature>
<evidence type="ECO:0000313" key="3">
    <source>
        <dbReference type="EMBL" id="OQV21597.1"/>
    </source>
</evidence>
<dbReference type="GO" id="GO:0045944">
    <property type="term" value="P:positive regulation of transcription by RNA polymerase II"/>
    <property type="evidence" value="ECO:0007669"/>
    <property type="project" value="TreeGrafter"/>
</dbReference>
<dbReference type="Gene3D" id="4.10.280.10">
    <property type="entry name" value="Helix-loop-helix DNA-binding domain"/>
    <property type="match status" value="1"/>
</dbReference>
<dbReference type="InterPro" id="IPR050359">
    <property type="entry name" value="bHLH_transcription_factors"/>
</dbReference>
<organism evidence="3 4">
    <name type="scientific">Hypsibius exemplaris</name>
    <name type="common">Freshwater tardigrade</name>
    <dbReference type="NCBI Taxonomy" id="2072580"/>
    <lineage>
        <taxon>Eukaryota</taxon>
        <taxon>Metazoa</taxon>
        <taxon>Ecdysozoa</taxon>
        <taxon>Tardigrada</taxon>
        <taxon>Eutardigrada</taxon>
        <taxon>Parachela</taxon>
        <taxon>Hypsibioidea</taxon>
        <taxon>Hypsibiidae</taxon>
        <taxon>Hypsibius</taxon>
    </lineage>
</organism>
<dbReference type="AlphaFoldDB" id="A0A1W0X268"/>
<dbReference type="OrthoDB" id="5969565at2759"/>
<dbReference type="CDD" id="cd19712">
    <property type="entry name" value="bHLH_TS_dimmed_like"/>
    <property type="match status" value="1"/>
</dbReference>
<dbReference type="PANTHER" id="PTHR19290:SF167">
    <property type="entry name" value="PROTEIN DIMMED"/>
    <property type="match status" value="1"/>
</dbReference>
<dbReference type="Proteomes" id="UP000192578">
    <property type="component" value="Unassembled WGS sequence"/>
</dbReference>
<name>A0A1W0X268_HYPEX</name>
<dbReference type="InterPro" id="IPR036638">
    <property type="entry name" value="HLH_DNA-bd_sf"/>
</dbReference>
<sequence>MATATSASIVDVDTDLIFSFKVDELDGNSLDPTDSSLWSSLDFEDFNDSLNNGPEQQQHHQTQQTQSHLHHHPPTPALATLTNMPQKLTSSSNSLAETVRSSDGSMGPAGSEQEQDRAMMVKVKSKGAPRRRSPRKVVVAAAAMEKDPEDEGERGGEEDQASAGSGGDNQNKSEGGEDGDSSSAGGGAGLEKPYRRCRRSTMNARERNLKRLESNERERQRMHSLNDAFQGLREVIPHVQRNRNLSKIETLSLARNYIMALSNIICDMRQEPKPFTTDTNEEAARVDTETRDLFKDKGAVSQAFL</sequence>
<dbReference type="PROSITE" id="PS50888">
    <property type="entry name" value="BHLH"/>
    <property type="match status" value="1"/>
</dbReference>
<dbReference type="GO" id="GO:0000981">
    <property type="term" value="F:DNA-binding transcription factor activity, RNA polymerase II-specific"/>
    <property type="evidence" value="ECO:0007669"/>
    <property type="project" value="TreeGrafter"/>
</dbReference>
<comment type="caution">
    <text evidence="3">The sequence shown here is derived from an EMBL/GenBank/DDBJ whole genome shotgun (WGS) entry which is preliminary data.</text>
</comment>
<dbReference type="GO" id="GO:0007423">
    <property type="term" value="P:sensory organ development"/>
    <property type="evidence" value="ECO:0007669"/>
    <property type="project" value="TreeGrafter"/>
</dbReference>
<dbReference type="EMBL" id="MTYJ01000022">
    <property type="protein sequence ID" value="OQV21597.1"/>
    <property type="molecule type" value="Genomic_DNA"/>
</dbReference>
<feature type="compositionally biased region" description="Basic and acidic residues" evidence="1">
    <location>
        <begin position="204"/>
        <end position="220"/>
    </location>
</feature>
<dbReference type="GO" id="GO:0070888">
    <property type="term" value="F:E-box binding"/>
    <property type="evidence" value="ECO:0007669"/>
    <property type="project" value="TreeGrafter"/>
</dbReference>
<keyword evidence="4" id="KW-1185">Reference proteome</keyword>
<feature type="region of interest" description="Disordered" evidence="1">
    <location>
        <begin position="43"/>
        <end position="220"/>
    </location>
</feature>
<accession>A0A1W0X268</accession>
<dbReference type="Pfam" id="PF00010">
    <property type="entry name" value="HLH"/>
    <property type="match status" value="1"/>
</dbReference>
<dbReference type="InterPro" id="IPR011598">
    <property type="entry name" value="bHLH_dom"/>
</dbReference>
<feature type="compositionally biased region" description="Basic residues" evidence="1">
    <location>
        <begin position="123"/>
        <end position="135"/>
    </location>
</feature>
<proteinExistence type="predicted"/>
<feature type="domain" description="BHLH" evidence="2">
    <location>
        <begin position="209"/>
        <end position="261"/>
    </location>
</feature>
<evidence type="ECO:0000256" key="1">
    <source>
        <dbReference type="SAM" id="MobiDB-lite"/>
    </source>
</evidence>
<gene>
    <name evidence="3" type="ORF">BV898_04496</name>
</gene>
<protein>
    <recommendedName>
        <fullName evidence="2">BHLH domain-containing protein</fullName>
    </recommendedName>
</protein>
<dbReference type="GO" id="GO:0046983">
    <property type="term" value="F:protein dimerization activity"/>
    <property type="evidence" value="ECO:0007669"/>
    <property type="project" value="InterPro"/>
</dbReference>
<evidence type="ECO:0000259" key="2">
    <source>
        <dbReference type="PROSITE" id="PS50888"/>
    </source>
</evidence>
<dbReference type="SUPFAM" id="SSF47459">
    <property type="entry name" value="HLH, helix-loop-helix DNA-binding domain"/>
    <property type="match status" value="1"/>
</dbReference>